<gene>
    <name evidence="3" type="ORF">Fot_19064</name>
</gene>
<reference evidence="4" key="1">
    <citation type="submission" date="2024-07" db="EMBL/GenBank/DDBJ databases">
        <title>Two chromosome-level genome assemblies of Korean endemic species Abeliophyllum distichum and Forsythia ovata (Oleaceae).</title>
        <authorList>
            <person name="Jang H."/>
        </authorList>
    </citation>
    <scope>NUCLEOTIDE SEQUENCE [LARGE SCALE GENOMIC DNA]</scope>
</reference>
<accession>A0ABD1VK39</accession>
<evidence type="ECO:0000313" key="3">
    <source>
        <dbReference type="EMBL" id="KAL2537673.1"/>
    </source>
</evidence>
<feature type="region of interest" description="Disordered" evidence="1">
    <location>
        <begin position="54"/>
        <end position="82"/>
    </location>
</feature>
<protein>
    <submittedName>
        <fullName evidence="3">AdoMet-dependent rRNA methyltransferase spb1-like</fullName>
    </submittedName>
</protein>
<feature type="domain" description="Ribosomal RNA methyltransferase SPB1-like C-terminal" evidence="2">
    <location>
        <begin position="52"/>
        <end position="138"/>
    </location>
</feature>
<comment type="caution">
    <text evidence="3">The sequence shown here is derived from an EMBL/GenBank/DDBJ whole genome shotgun (WGS) entry which is preliminary data.</text>
</comment>
<proteinExistence type="predicted"/>
<keyword evidence="4" id="KW-1185">Reference proteome</keyword>
<dbReference type="Proteomes" id="UP001604277">
    <property type="component" value="Unassembled WGS sequence"/>
</dbReference>
<evidence type="ECO:0000259" key="2">
    <source>
        <dbReference type="Pfam" id="PF07780"/>
    </source>
</evidence>
<dbReference type="EMBL" id="JBFOLJ010000005">
    <property type="protein sequence ID" value="KAL2537673.1"/>
    <property type="molecule type" value="Genomic_DNA"/>
</dbReference>
<dbReference type="InterPro" id="IPR012920">
    <property type="entry name" value="rRNA_MeTfrase_SPB1-like_C"/>
</dbReference>
<name>A0ABD1VK39_9LAMI</name>
<dbReference type="AlphaFoldDB" id="A0ABD1VK39"/>
<feature type="compositionally biased region" description="Acidic residues" evidence="1">
    <location>
        <begin position="71"/>
        <end position="80"/>
    </location>
</feature>
<evidence type="ECO:0000313" key="4">
    <source>
        <dbReference type="Proteomes" id="UP001604277"/>
    </source>
</evidence>
<dbReference type="Pfam" id="PF07780">
    <property type="entry name" value="Spb1_C"/>
    <property type="match status" value="1"/>
</dbReference>
<evidence type="ECO:0000256" key="1">
    <source>
        <dbReference type="SAM" id="MobiDB-lite"/>
    </source>
</evidence>
<organism evidence="3 4">
    <name type="scientific">Forsythia ovata</name>
    <dbReference type="NCBI Taxonomy" id="205694"/>
    <lineage>
        <taxon>Eukaryota</taxon>
        <taxon>Viridiplantae</taxon>
        <taxon>Streptophyta</taxon>
        <taxon>Embryophyta</taxon>
        <taxon>Tracheophyta</taxon>
        <taxon>Spermatophyta</taxon>
        <taxon>Magnoliopsida</taxon>
        <taxon>eudicotyledons</taxon>
        <taxon>Gunneridae</taxon>
        <taxon>Pentapetalae</taxon>
        <taxon>asterids</taxon>
        <taxon>lamiids</taxon>
        <taxon>Lamiales</taxon>
        <taxon>Oleaceae</taxon>
        <taxon>Forsythieae</taxon>
        <taxon>Forsythia</taxon>
    </lineage>
</organism>
<sequence>MDVDERVDEIQVDVPVEHLTVQEKTMKESPEQPIVGPKKTMSKLHTAKALEVDNDFEIVPTPVTDSSDSSSSDESDEDDIDSKAEILACAKKMLTKKQMEQIIDNAWCNKYMFHNEGLPKWSVEEEKRHYQPIKPVTK</sequence>